<evidence type="ECO:0000313" key="1">
    <source>
        <dbReference type="EMBL" id="RAL52666.1"/>
    </source>
</evidence>
<dbReference type="PANTHER" id="PTHR33193:SF13">
    <property type="entry name" value="EXPRESSED PROTEIN"/>
    <property type="match status" value="1"/>
</dbReference>
<gene>
    <name evidence="1" type="ORF">DM860_007434</name>
</gene>
<proteinExistence type="predicted"/>
<dbReference type="Pfam" id="PF12023">
    <property type="entry name" value="DUF3511"/>
    <property type="match status" value="1"/>
</dbReference>
<comment type="caution">
    <text evidence="1">The sequence shown here is derived from an EMBL/GenBank/DDBJ whole genome shotgun (WGS) entry which is preliminary data.</text>
</comment>
<evidence type="ECO:0000313" key="2">
    <source>
        <dbReference type="Proteomes" id="UP000249390"/>
    </source>
</evidence>
<organism evidence="1 2">
    <name type="scientific">Cuscuta australis</name>
    <dbReference type="NCBI Taxonomy" id="267555"/>
    <lineage>
        <taxon>Eukaryota</taxon>
        <taxon>Viridiplantae</taxon>
        <taxon>Streptophyta</taxon>
        <taxon>Embryophyta</taxon>
        <taxon>Tracheophyta</taxon>
        <taxon>Spermatophyta</taxon>
        <taxon>Magnoliopsida</taxon>
        <taxon>eudicotyledons</taxon>
        <taxon>Gunneridae</taxon>
        <taxon>Pentapetalae</taxon>
        <taxon>asterids</taxon>
        <taxon>lamiids</taxon>
        <taxon>Solanales</taxon>
        <taxon>Convolvulaceae</taxon>
        <taxon>Cuscuteae</taxon>
        <taxon>Cuscuta</taxon>
        <taxon>Cuscuta subgen. Grammica</taxon>
        <taxon>Cuscuta sect. Cleistogrammica</taxon>
    </lineage>
</organism>
<sequence length="92" mass="11045">MNGVTMSYDTKDMYVVRSNLSYAPSLWNNAGQKRKAVSEKEKSLAWYSKREMKRKKRIAKYKIYSMEGKMKNSFQKGYRWLKHTCMRFVHGF</sequence>
<dbReference type="InterPro" id="IPR021899">
    <property type="entry name" value="DUF3511"/>
</dbReference>
<dbReference type="EMBL" id="NQVE01000030">
    <property type="protein sequence ID" value="RAL52666.1"/>
    <property type="molecule type" value="Genomic_DNA"/>
</dbReference>
<protein>
    <submittedName>
        <fullName evidence="1">Uncharacterized protein</fullName>
    </submittedName>
</protein>
<reference evidence="1 2" key="1">
    <citation type="submission" date="2018-06" db="EMBL/GenBank/DDBJ databases">
        <title>The Genome of Cuscuta australis (Dodder) Provides Insight into the Evolution of Plant Parasitism.</title>
        <authorList>
            <person name="Liu H."/>
        </authorList>
    </citation>
    <scope>NUCLEOTIDE SEQUENCE [LARGE SCALE GENOMIC DNA]</scope>
    <source>
        <strain evidence="2">cv. Yunnan</strain>
        <tissue evidence="1">Vines</tissue>
    </source>
</reference>
<dbReference type="Proteomes" id="UP000249390">
    <property type="component" value="Unassembled WGS sequence"/>
</dbReference>
<name>A0A328E5C4_9ASTE</name>
<accession>A0A328E5C4</accession>
<dbReference type="PANTHER" id="PTHR33193">
    <property type="entry name" value="DOMAIN PROTEIN, PUTATIVE (DUF3511)-RELATED"/>
    <property type="match status" value="1"/>
</dbReference>
<keyword evidence="2" id="KW-1185">Reference proteome</keyword>
<dbReference type="AlphaFoldDB" id="A0A328E5C4"/>